<dbReference type="InterPro" id="IPR041698">
    <property type="entry name" value="Methyltransf_25"/>
</dbReference>
<dbReference type="InterPro" id="IPR029063">
    <property type="entry name" value="SAM-dependent_MTases_sf"/>
</dbReference>
<protein>
    <submittedName>
        <fullName evidence="5">Class I SAM-dependent methyltransferase</fullName>
    </submittedName>
</protein>
<dbReference type="Gene3D" id="3.40.50.150">
    <property type="entry name" value="Vaccinia Virus protein VP39"/>
    <property type="match status" value="1"/>
</dbReference>
<evidence type="ECO:0000256" key="3">
    <source>
        <dbReference type="ARBA" id="ARBA00022691"/>
    </source>
</evidence>
<keyword evidence="1 5" id="KW-0489">Methyltransferase</keyword>
<dbReference type="EMBL" id="JAJVCN010000004">
    <property type="protein sequence ID" value="MCE7009816.1"/>
    <property type="molecule type" value="Genomic_DNA"/>
</dbReference>
<dbReference type="PANTHER" id="PTHR43464">
    <property type="entry name" value="METHYLTRANSFERASE"/>
    <property type="match status" value="1"/>
</dbReference>
<evidence type="ECO:0000313" key="5">
    <source>
        <dbReference type="EMBL" id="MCE7009816.1"/>
    </source>
</evidence>
<name>A0ABS8ZPZ2_9PSEU</name>
<dbReference type="SUPFAM" id="SSF53335">
    <property type="entry name" value="S-adenosyl-L-methionine-dependent methyltransferases"/>
    <property type="match status" value="1"/>
</dbReference>
<evidence type="ECO:0000259" key="4">
    <source>
        <dbReference type="Pfam" id="PF13649"/>
    </source>
</evidence>
<evidence type="ECO:0000256" key="2">
    <source>
        <dbReference type="ARBA" id="ARBA00022679"/>
    </source>
</evidence>
<proteinExistence type="predicted"/>
<evidence type="ECO:0000256" key="1">
    <source>
        <dbReference type="ARBA" id="ARBA00022603"/>
    </source>
</evidence>
<sequence>MGDWQEWRESPWGRLRYSLAEANLARHLPAGPLKILDLAGGDGGDAVRLAARGHDVTVVDRSTDMITKARASGLTCVTADVHDLPAGLGGFDVVLCHNLLQYVPDPAHTLNIAKELLVRDGLLSVIVLNQHAAPLTTAIRKLDLTAALAALDTNKARTELFDTDITLFTAEKIIGLLDDCELVGHYGIRSVSDYIVDDDRKRDPEFFAELERLELAVTDRVPYKHIARMCQLIGRKR</sequence>
<dbReference type="GO" id="GO:0032259">
    <property type="term" value="P:methylation"/>
    <property type="evidence" value="ECO:0007669"/>
    <property type="project" value="UniProtKB-KW"/>
</dbReference>
<keyword evidence="6" id="KW-1185">Reference proteome</keyword>
<dbReference type="Proteomes" id="UP001521150">
    <property type="component" value="Unassembled WGS sequence"/>
</dbReference>
<accession>A0ABS8ZPZ2</accession>
<dbReference type="GO" id="GO:0008168">
    <property type="term" value="F:methyltransferase activity"/>
    <property type="evidence" value="ECO:0007669"/>
    <property type="project" value="UniProtKB-KW"/>
</dbReference>
<keyword evidence="2" id="KW-0808">Transferase</keyword>
<dbReference type="Pfam" id="PF13649">
    <property type="entry name" value="Methyltransf_25"/>
    <property type="match status" value="1"/>
</dbReference>
<keyword evidence="3" id="KW-0949">S-adenosyl-L-methionine</keyword>
<reference evidence="5 6" key="1">
    <citation type="submission" date="2021-12" db="EMBL/GenBank/DDBJ databases">
        <title>Genome sequence of Kibdelosporangium philippinense ATCC 49844.</title>
        <authorList>
            <person name="Fedorov E.A."/>
            <person name="Omeragic M."/>
            <person name="Shalygina K.F."/>
            <person name="Maclea K.S."/>
        </authorList>
    </citation>
    <scope>NUCLEOTIDE SEQUENCE [LARGE SCALE GENOMIC DNA]</scope>
    <source>
        <strain evidence="5 6">ATCC 49844</strain>
    </source>
</reference>
<dbReference type="CDD" id="cd02440">
    <property type="entry name" value="AdoMet_MTases"/>
    <property type="match status" value="1"/>
</dbReference>
<gene>
    <name evidence="5" type="ORF">LWC34_44455</name>
</gene>
<organism evidence="5 6">
    <name type="scientific">Kibdelosporangium philippinense</name>
    <dbReference type="NCBI Taxonomy" id="211113"/>
    <lineage>
        <taxon>Bacteria</taxon>
        <taxon>Bacillati</taxon>
        <taxon>Actinomycetota</taxon>
        <taxon>Actinomycetes</taxon>
        <taxon>Pseudonocardiales</taxon>
        <taxon>Pseudonocardiaceae</taxon>
        <taxon>Kibdelosporangium</taxon>
    </lineage>
</organism>
<dbReference type="RefSeq" id="WP_233731327.1">
    <property type="nucleotide sequence ID" value="NZ_JAJVCN010000004.1"/>
</dbReference>
<comment type="caution">
    <text evidence="5">The sequence shown here is derived from an EMBL/GenBank/DDBJ whole genome shotgun (WGS) entry which is preliminary data.</text>
</comment>
<dbReference type="PANTHER" id="PTHR43464:SF19">
    <property type="entry name" value="UBIQUINONE BIOSYNTHESIS O-METHYLTRANSFERASE, MITOCHONDRIAL"/>
    <property type="match status" value="1"/>
</dbReference>
<evidence type="ECO:0000313" key="6">
    <source>
        <dbReference type="Proteomes" id="UP001521150"/>
    </source>
</evidence>
<feature type="domain" description="Methyltransferase" evidence="4">
    <location>
        <begin position="35"/>
        <end position="121"/>
    </location>
</feature>